<dbReference type="InterPro" id="IPR010126">
    <property type="entry name" value="Esterase_phb"/>
</dbReference>
<organism evidence="3">
    <name type="scientific">Prymnesium polylepis</name>
    <dbReference type="NCBI Taxonomy" id="72548"/>
    <lineage>
        <taxon>Eukaryota</taxon>
        <taxon>Haptista</taxon>
        <taxon>Haptophyta</taxon>
        <taxon>Prymnesiophyceae</taxon>
        <taxon>Prymnesiales</taxon>
        <taxon>Prymnesiaceae</taxon>
        <taxon>Prymnesium</taxon>
    </lineage>
</organism>
<evidence type="ECO:0000256" key="1">
    <source>
        <dbReference type="ARBA" id="ARBA00022729"/>
    </source>
</evidence>
<name>A0A7S4M267_9EUKA</name>
<keyword evidence="2" id="KW-0378">Hydrolase</keyword>
<proteinExistence type="predicted"/>
<evidence type="ECO:0000256" key="2">
    <source>
        <dbReference type="ARBA" id="ARBA00022801"/>
    </source>
</evidence>
<dbReference type="GO" id="GO:0005576">
    <property type="term" value="C:extracellular region"/>
    <property type="evidence" value="ECO:0007669"/>
    <property type="project" value="InterPro"/>
</dbReference>
<dbReference type="AlphaFoldDB" id="A0A7S4M267"/>
<dbReference type="GO" id="GO:0016787">
    <property type="term" value="F:hydrolase activity"/>
    <property type="evidence" value="ECO:0007669"/>
    <property type="project" value="UniProtKB-KW"/>
</dbReference>
<evidence type="ECO:0008006" key="4">
    <source>
        <dbReference type="Google" id="ProtNLM"/>
    </source>
</evidence>
<dbReference type="SUPFAM" id="SSF53474">
    <property type="entry name" value="alpha/beta-Hydrolases"/>
    <property type="match status" value="1"/>
</dbReference>
<dbReference type="InterPro" id="IPR029058">
    <property type="entry name" value="AB_hydrolase_fold"/>
</dbReference>
<dbReference type="EMBL" id="HBKO01004511">
    <property type="protein sequence ID" value="CAE2196834.1"/>
    <property type="molecule type" value="Transcribed_RNA"/>
</dbReference>
<evidence type="ECO:0000313" key="3">
    <source>
        <dbReference type="EMBL" id="CAE2196834.1"/>
    </source>
</evidence>
<protein>
    <recommendedName>
        <fullName evidence="4">Feruloyl esterase</fullName>
    </recommendedName>
</protein>
<dbReference type="Gene3D" id="3.40.50.1820">
    <property type="entry name" value="alpha/beta hydrolase"/>
    <property type="match status" value="1"/>
</dbReference>
<dbReference type="PANTHER" id="PTHR43037:SF5">
    <property type="entry name" value="FERULOYL ESTERASE"/>
    <property type="match status" value="1"/>
</dbReference>
<dbReference type="InterPro" id="IPR050955">
    <property type="entry name" value="Plant_Biomass_Hydrol_Est"/>
</dbReference>
<reference evidence="3" key="1">
    <citation type="submission" date="2021-01" db="EMBL/GenBank/DDBJ databases">
        <authorList>
            <person name="Corre E."/>
            <person name="Pelletier E."/>
            <person name="Niang G."/>
            <person name="Scheremetjew M."/>
            <person name="Finn R."/>
            <person name="Kale V."/>
            <person name="Holt S."/>
            <person name="Cochrane G."/>
            <person name="Meng A."/>
            <person name="Brown T."/>
            <person name="Cohen L."/>
        </authorList>
    </citation>
    <scope>NUCLEOTIDE SEQUENCE</scope>
    <source>
        <strain evidence="3">UIO037</strain>
    </source>
</reference>
<keyword evidence="1" id="KW-0732">Signal</keyword>
<sequence length="380" mass="41217">MPLGDFPFNYTGLLNLTFDGVPRQYKVIFPDASLLAGRHPAIIMLHGNTCDAASLAWMTNMTQHAPQRGFYLVMPDGVQTPGSKLRSLARSWNAGTCCGTAFVNGVDDVGFLSTVVDDLLGRFPIDRDAVFLSGSSNGGSMALRGACELSDSFAAVALDIASFEAFDGAQCAARCTNGTDGYRYCEWDTTAPRCSADAFAEERLPRIYSCEALRRRPLPMLLANGRLDPVANISGGASYPVDATANGTWFNTSFPPMDYVTRFLLSAYGCGSASRAISYQNGTRGNSTTCFSWPRCPTNVTYCLADAGHKWYGDVADAYAVCRYQGYSDSHCNTTQILEDYGPNTESVHLTHEVLNFFARAMPGEMHARSPPPHPPPPHI</sequence>
<gene>
    <name evidence="3" type="ORF">CPOL0286_LOCUS2188</name>
</gene>
<accession>A0A7S4M267</accession>
<dbReference type="PANTHER" id="PTHR43037">
    <property type="entry name" value="UNNAMED PRODUCT-RELATED"/>
    <property type="match status" value="1"/>
</dbReference>
<dbReference type="Pfam" id="PF10503">
    <property type="entry name" value="Esterase_PHB"/>
    <property type="match status" value="1"/>
</dbReference>